<comment type="caution">
    <text evidence="2">The sequence shown here is derived from an EMBL/GenBank/DDBJ whole genome shotgun (WGS) entry which is preliminary data.</text>
</comment>
<accession>A0A4Y7TC07</accession>
<evidence type="ECO:0000313" key="2">
    <source>
        <dbReference type="EMBL" id="TEB31484.1"/>
    </source>
</evidence>
<dbReference type="AlphaFoldDB" id="A0A4Y7TC07"/>
<gene>
    <name evidence="2" type="ORF">FA13DRAFT_1774128</name>
</gene>
<evidence type="ECO:0008006" key="4">
    <source>
        <dbReference type="Google" id="ProtNLM"/>
    </source>
</evidence>
<dbReference type="Proteomes" id="UP000298030">
    <property type="component" value="Unassembled WGS sequence"/>
</dbReference>
<proteinExistence type="predicted"/>
<protein>
    <recommendedName>
        <fullName evidence="4">F-box domain-containing protein</fullName>
    </recommendedName>
</protein>
<evidence type="ECO:0000313" key="3">
    <source>
        <dbReference type="Proteomes" id="UP000298030"/>
    </source>
</evidence>
<feature type="compositionally biased region" description="Polar residues" evidence="1">
    <location>
        <begin position="339"/>
        <end position="354"/>
    </location>
</feature>
<organism evidence="2 3">
    <name type="scientific">Coprinellus micaceus</name>
    <name type="common">Glistening ink-cap mushroom</name>
    <name type="synonym">Coprinus micaceus</name>
    <dbReference type="NCBI Taxonomy" id="71717"/>
    <lineage>
        <taxon>Eukaryota</taxon>
        <taxon>Fungi</taxon>
        <taxon>Dikarya</taxon>
        <taxon>Basidiomycota</taxon>
        <taxon>Agaricomycotina</taxon>
        <taxon>Agaricomycetes</taxon>
        <taxon>Agaricomycetidae</taxon>
        <taxon>Agaricales</taxon>
        <taxon>Agaricineae</taxon>
        <taxon>Psathyrellaceae</taxon>
        <taxon>Coprinellus</taxon>
    </lineage>
</organism>
<dbReference type="SUPFAM" id="SSF52047">
    <property type="entry name" value="RNI-like"/>
    <property type="match status" value="1"/>
</dbReference>
<keyword evidence="3" id="KW-1185">Reference proteome</keyword>
<dbReference type="EMBL" id="QPFP01000018">
    <property type="protein sequence ID" value="TEB31484.1"/>
    <property type="molecule type" value="Genomic_DNA"/>
</dbReference>
<dbReference type="OrthoDB" id="2884925at2759"/>
<dbReference type="Gene3D" id="3.80.10.10">
    <property type="entry name" value="Ribonuclease Inhibitor"/>
    <property type="match status" value="1"/>
</dbReference>
<dbReference type="InterPro" id="IPR032675">
    <property type="entry name" value="LRR_dom_sf"/>
</dbReference>
<dbReference type="STRING" id="71717.A0A4Y7TC07"/>
<feature type="region of interest" description="Disordered" evidence="1">
    <location>
        <begin position="335"/>
        <end position="354"/>
    </location>
</feature>
<evidence type="ECO:0000256" key="1">
    <source>
        <dbReference type="SAM" id="MobiDB-lite"/>
    </source>
</evidence>
<reference evidence="2 3" key="1">
    <citation type="journal article" date="2019" name="Nat. Ecol. Evol.">
        <title>Megaphylogeny resolves global patterns of mushroom evolution.</title>
        <authorList>
            <person name="Varga T."/>
            <person name="Krizsan K."/>
            <person name="Foldi C."/>
            <person name="Dima B."/>
            <person name="Sanchez-Garcia M."/>
            <person name="Sanchez-Ramirez S."/>
            <person name="Szollosi G.J."/>
            <person name="Szarkandi J.G."/>
            <person name="Papp V."/>
            <person name="Albert L."/>
            <person name="Andreopoulos W."/>
            <person name="Angelini C."/>
            <person name="Antonin V."/>
            <person name="Barry K.W."/>
            <person name="Bougher N.L."/>
            <person name="Buchanan P."/>
            <person name="Buyck B."/>
            <person name="Bense V."/>
            <person name="Catcheside P."/>
            <person name="Chovatia M."/>
            <person name="Cooper J."/>
            <person name="Damon W."/>
            <person name="Desjardin D."/>
            <person name="Finy P."/>
            <person name="Geml J."/>
            <person name="Haridas S."/>
            <person name="Hughes K."/>
            <person name="Justo A."/>
            <person name="Karasinski D."/>
            <person name="Kautmanova I."/>
            <person name="Kiss B."/>
            <person name="Kocsube S."/>
            <person name="Kotiranta H."/>
            <person name="LaButti K.M."/>
            <person name="Lechner B.E."/>
            <person name="Liimatainen K."/>
            <person name="Lipzen A."/>
            <person name="Lukacs Z."/>
            <person name="Mihaltcheva S."/>
            <person name="Morgado L.N."/>
            <person name="Niskanen T."/>
            <person name="Noordeloos M.E."/>
            <person name="Ohm R.A."/>
            <person name="Ortiz-Santana B."/>
            <person name="Ovrebo C."/>
            <person name="Racz N."/>
            <person name="Riley R."/>
            <person name="Savchenko A."/>
            <person name="Shiryaev A."/>
            <person name="Soop K."/>
            <person name="Spirin V."/>
            <person name="Szebenyi C."/>
            <person name="Tomsovsky M."/>
            <person name="Tulloss R.E."/>
            <person name="Uehling J."/>
            <person name="Grigoriev I.V."/>
            <person name="Vagvolgyi C."/>
            <person name="Papp T."/>
            <person name="Martin F.M."/>
            <person name="Miettinen O."/>
            <person name="Hibbett D.S."/>
            <person name="Nagy L.G."/>
        </authorList>
    </citation>
    <scope>NUCLEOTIDE SEQUENCE [LARGE SCALE GENOMIC DNA]</scope>
    <source>
        <strain evidence="2 3">FP101781</strain>
    </source>
</reference>
<sequence>MALPWTQVPLDTHGISSTQSHWERLLNCIKELKGEVKALEWSCNALSPPNRIPPEVLSRIFVMVQWRSRARGLGRPGNLAWLKITHGSDRPGHISTRTPPFYHSVLTPLDLSFVLSKFSGPAPVLETLYLSSNTVIDLPEGFLEDRSPRLRTLHLSNCRVPDWDFLPLGSVLTSLRLEASEGFDYTRPTWNAFLVALQRMVVLVKLSLRQWLPKDDTTSCPWSSASPLPLKAMQIVGLDLNGPRFYFTFGAKRRRTLHLSFAGSAANADEILNILDSAMDFSHLTLLDIAGDPLLTTDTFARIFGRLKKLWYISFGSDALTESFLDALAHDETEDETAQMVTGRSESAQQPSPSYTFPALSRLDLQDEEPIFQNRASRSVLISALRSRPDACPKLEFNLFEGVRINKALSRRIARALPQVDILYHPSDDWIPFSDSDADNV</sequence>
<name>A0A4Y7TC07_COPMI</name>